<evidence type="ECO:0000313" key="3">
    <source>
        <dbReference type="WBParaSite" id="SMTH1_43520.1"/>
    </source>
</evidence>
<name>A0AA85BC15_9TREM</name>
<dbReference type="GO" id="GO:0004197">
    <property type="term" value="F:cysteine-type endopeptidase activity"/>
    <property type="evidence" value="ECO:0007669"/>
    <property type="project" value="InterPro"/>
</dbReference>
<dbReference type="Gene3D" id="3.10.20.90">
    <property type="entry name" value="Phosphatidylinositol 3-kinase Catalytic Subunit, Chain A, domain 1"/>
    <property type="match status" value="1"/>
</dbReference>
<dbReference type="Proteomes" id="UP000050791">
    <property type="component" value="Unassembled WGS sequence"/>
</dbReference>
<dbReference type="CDD" id="cd01795">
    <property type="entry name" value="Ubl_USP48"/>
    <property type="match status" value="1"/>
</dbReference>
<protein>
    <recommendedName>
        <fullName evidence="1">Ubiquitin-like domain-containing protein</fullName>
    </recommendedName>
</protein>
<dbReference type="AlphaFoldDB" id="A0AA85BC15"/>
<proteinExistence type="predicted"/>
<dbReference type="InterPro" id="IPR044743">
    <property type="entry name" value="Ubl_USP48"/>
</dbReference>
<dbReference type="Pfam" id="PF00240">
    <property type="entry name" value="ubiquitin"/>
    <property type="match status" value="1"/>
</dbReference>
<sequence length="300" mass="34246">MYLLPQNDSELKWRLEPSSYGSLCPNCQPEIISDQIFNNARIRIRLVSGFDEALSSCVQSKLTSVQESLNCVPQDFQTDTEICAQPTTDIIIPNNSDQEMDKLREIKDYFNKQCNNLELSNSVNKDITPRLSSDNETSLIDQLHPSSNHHQHQHVLYDNTNSQLSNQHLESSSTNYIRRSSRQRFNPKDLLIKVNSSDTLLNVKVQIMQNLGVIPSDQHIMLNGLELTDHTKTLQELSICSKTILYLWSDDPTWNPNRTSFDNGTFKLTTQKLKSNSPCKSNPESIHTESGFKGTRLLEF</sequence>
<dbReference type="GO" id="GO:0016579">
    <property type="term" value="P:protein deubiquitination"/>
    <property type="evidence" value="ECO:0007669"/>
    <property type="project" value="InterPro"/>
</dbReference>
<reference evidence="3" key="1">
    <citation type="submission" date="2023-11" db="UniProtKB">
        <authorList>
            <consortium name="WormBaseParasite"/>
        </authorList>
    </citation>
    <scope>IDENTIFICATION</scope>
</reference>
<feature type="domain" description="Ubiquitin-like" evidence="1">
    <location>
        <begin position="174"/>
        <end position="247"/>
    </location>
</feature>
<organism evidence="2 3">
    <name type="scientific">Schistosoma mattheei</name>
    <dbReference type="NCBI Taxonomy" id="31246"/>
    <lineage>
        <taxon>Eukaryota</taxon>
        <taxon>Metazoa</taxon>
        <taxon>Spiralia</taxon>
        <taxon>Lophotrochozoa</taxon>
        <taxon>Platyhelminthes</taxon>
        <taxon>Trematoda</taxon>
        <taxon>Digenea</taxon>
        <taxon>Strigeidida</taxon>
        <taxon>Schistosomatoidea</taxon>
        <taxon>Schistosomatidae</taxon>
        <taxon>Schistosoma</taxon>
    </lineage>
</organism>
<evidence type="ECO:0000259" key="1">
    <source>
        <dbReference type="PROSITE" id="PS50053"/>
    </source>
</evidence>
<evidence type="ECO:0000313" key="2">
    <source>
        <dbReference type="Proteomes" id="UP000050791"/>
    </source>
</evidence>
<dbReference type="InterPro" id="IPR029071">
    <property type="entry name" value="Ubiquitin-like_domsf"/>
</dbReference>
<dbReference type="WBParaSite" id="SMTH1_43520.1">
    <property type="protein sequence ID" value="SMTH1_43520.1"/>
    <property type="gene ID" value="SMTH1_43520"/>
</dbReference>
<dbReference type="InterPro" id="IPR000626">
    <property type="entry name" value="Ubiquitin-like_dom"/>
</dbReference>
<accession>A0AA85BC15</accession>
<dbReference type="GO" id="GO:0004843">
    <property type="term" value="F:cysteine-type deubiquitinase activity"/>
    <property type="evidence" value="ECO:0007669"/>
    <property type="project" value="InterPro"/>
</dbReference>
<dbReference type="SUPFAM" id="SSF54236">
    <property type="entry name" value="Ubiquitin-like"/>
    <property type="match status" value="1"/>
</dbReference>
<dbReference type="PROSITE" id="PS50053">
    <property type="entry name" value="UBIQUITIN_2"/>
    <property type="match status" value="1"/>
</dbReference>